<dbReference type="EMBL" id="HBUF01131121">
    <property type="protein sequence ID" value="CAG6644187.1"/>
    <property type="molecule type" value="Transcribed_RNA"/>
</dbReference>
<dbReference type="EMBL" id="HBUF01131120">
    <property type="protein sequence ID" value="CAG6644185.1"/>
    <property type="molecule type" value="Transcribed_RNA"/>
</dbReference>
<accession>A0A8D8R8G2</accession>
<reference evidence="1" key="1">
    <citation type="submission" date="2021-05" db="EMBL/GenBank/DDBJ databases">
        <authorList>
            <person name="Alioto T."/>
            <person name="Alioto T."/>
            <person name="Gomez Garrido J."/>
        </authorList>
    </citation>
    <scope>NUCLEOTIDE SEQUENCE</scope>
</reference>
<protein>
    <submittedName>
        <fullName evidence="1">Uncharacterized protein</fullName>
    </submittedName>
</protein>
<dbReference type="EMBL" id="HBUF01131122">
    <property type="protein sequence ID" value="CAG6644189.1"/>
    <property type="molecule type" value="Transcribed_RNA"/>
</dbReference>
<proteinExistence type="predicted"/>
<dbReference type="AlphaFoldDB" id="A0A8D8R8G2"/>
<evidence type="ECO:0000313" key="1">
    <source>
        <dbReference type="EMBL" id="CAG6644187.1"/>
    </source>
</evidence>
<organism evidence="1">
    <name type="scientific">Cacopsylla melanoneura</name>
    <dbReference type="NCBI Taxonomy" id="428564"/>
    <lineage>
        <taxon>Eukaryota</taxon>
        <taxon>Metazoa</taxon>
        <taxon>Ecdysozoa</taxon>
        <taxon>Arthropoda</taxon>
        <taxon>Hexapoda</taxon>
        <taxon>Insecta</taxon>
        <taxon>Pterygota</taxon>
        <taxon>Neoptera</taxon>
        <taxon>Paraneoptera</taxon>
        <taxon>Hemiptera</taxon>
        <taxon>Sternorrhyncha</taxon>
        <taxon>Psylloidea</taxon>
        <taxon>Psyllidae</taxon>
        <taxon>Psyllinae</taxon>
        <taxon>Cacopsylla</taxon>
    </lineage>
</organism>
<sequence>MNKCRREDLSMHQMLYWMMMDVCRAKLPQVPISSPQRWCKLCTVTMFKTSWTLHKSSVSCCLVNRIPPLMMLYGLVLSHALWPSSRRAHSTIYNLRQPGP</sequence>
<name>A0A8D8R8G2_9HEMI</name>